<evidence type="ECO:0000256" key="2">
    <source>
        <dbReference type="PROSITE-ProRule" id="PRU00302"/>
    </source>
</evidence>
<dbReference type="GeneID" id="100888288"/>
<keyword evidence="1 2" id="KW-1015">Disulfide bond</keyword>
<evidence type="ECO:0000313" key="4">
    <source>
        <dbReference type="EnsemblMetazoa" id="XP_030833287"/>
    </source>
</evidence>
<name>A0A7M7NBW2_STRPU</name>
<dbReference type="InterPro" id="IPR035976">
    <property type="entry name" value="Sushi/SCR/CCP_sf"/>
</dbReference>
<organism evidence="4 5">
    <name type="scientific">Strongylocentrotus purpuratus</name>
    <name type="common">Purple sea urchin</name>
    <dbReference type="NCBI Taxonomy" id="7668"/>
    <lineage>
        <taxon>Eukaryota</taxon>
        <taxon>Metazoa</taxon>
        <taxon>Echinodermata</taxon>
        <taxon>Eleutherozoa</taxon>
        <taxon>Echinozoa</taxon>
        <taxon>Echinoidea</taxon>
        <taxon>Euechinoidea</taxon>
        <taxon>Echinacea</taxon>
        <taxon>Camarodonta</taxon>
        <taxon>Echinidea</taxon>
        <taxon>Strongylocentrotidae</taxon>
        <taxon>Strongylocentrotus</taxon>
    </lineage>
</organism>
<evidence type="ECO:0000313" key="5">
    <source>
        <dbReference type="Proteomes" id="UP000007110"/>
    </source>
</evidence>
<feature type="domain" description="Sushi" evidence="3">
    <location>
        <begin position="16"/>
        <end position="74"/>
    </location>
</feature>
<keyword evidence="5" id="KW-1185">Reference proteome</keyword>
<dbReference type="EnsemblMetazoa" id="XM_030977427">
    <property type="protein sequence ID" value="XP_030833287"/>
    <property type="gene ID" value="LOC100888288"/>
</dbReference>
<dbReference type="Gene3D" id="2.10.70.10">
    <property type="entry name" value="Complement Module, domain 1"/>
    <property type="match status" value="1"/>
</dbReference>
<dbReference type="PROSITE" id="PS50923">
    <property type="entry name" value="SUSHI"/>
    <property type="match status" value="1"/>
</dbReference>
<dbReference type="Pfam" id="PF00084">
    <property type="entry name" value="Sushi"/>
    <property type="match status" value="1"/>
</dbReference>
<reference evidence="4" key="2">
    <citation type="submission" date="2021-01" db="UniProtKB">
        <authorList>
            <consortium name="EnsemblMetazoa"/>
        </authorList>
    </citation>
    <scope>IDENTIFICATION</scope>
</reference>
<evidence type="ECO:0000256" key="1">
    <source>
        <dbReference type="ARBA" id="ARBA00023157"/>
    </source>
</evidence>
<dbReference type="InParanoid" id="A0A7M7NBW2"/>
<accession>A0A7M7NBW2</accession>
<dbReference type="KEGG" id="spu:100888288"/>
<sequence>MNNGAWNHQRPSCEAVECEGSPPEVALASTTILGSAYQDIALYTCQDSYIPDNEPISFCQHTGNWSSSYFTCTTRSPCNSNPCVNGGTCTVNGSRSHVHVLQATLVQRVMKSSARVTATPV</sequence>
<dbReference type="SUPFAM" id="SSF57535">
    <property type="entry name" value="Complement control module/SCR domain"/>
    <property type="match status" value="1"/>
</dbReference>
<feature type="disulfide bond" evidence="2">
    <location>
        <begin position="45"/>
        <end position="72"/>
    </location>
</feature>
<dbReference type="InterPro" id="IPR000436">
    <property type="entry name" value="Sushi_SCR_CCP_dom"/>
</dbReference>
<keyword evidence="2" id="KW-0768">Sushi</keyword>
<dbReference type="RefSeq" id="XP_030833287.1">
    <property type="nucleotide sequence ID" value="XM_030977427.1"/>
</dbReference>
<dbReference type="Proteomes" id="UP000007110">
    <property type="component" value="Unassembled WGS sequence"/>
</dbReference>
<reference evidence="5" key="1">
    <citation type="submission" date="2015-02" db="EMBL/GenBank/DDBJ databases">
        <title>Genome sequencing for Strongylocentrotus purpuratus.</title>
        <authorList>
            <person name="Murali S."/>
            <person name="Liu Y."/>
            <person name="Vee V."/>
            <person name="English A."/>
            <person name="Wang M."/>
            <person name="Skinner E."/>
            <person name="Han Y."/>
            <person name="Muzny D.M."/>
            <person name="Worley K.C."/>
            <person name="Gibbs R.A."/>
        </authorList>
    </citation>
    <scope>NUCLEOTIDE SEQUENCE</scope>
</reference>
<comment type="caution">
    <text evidence="2">Lacks conserved residue(s) required for the propagation of feature annotation.</text>
</comment>
<evidence type="ECO:0000259" key="3">
    <source>
        <dbReference type="PROSITE" id="PS50923"/>
    </source>
</evidence>
<proteinExistence type="predicted"/>
<dbReference type="AlphaFoldDB" id="A0A7M7NBW2"/>
<protein>
    <recommendedName>
        <fullName evidence="3">Sushi domain-containing protein</fullName>
    </recommendedName>
</protein>